<gene>
    <name evidence="13" type="ORF">CSPHI_02380</name>
</gene>
<dbReference type="Gene3D" id="3.40.710.10">
    <property type="entry name" value="DD-peptidase/beta-lactamase superfamily"/>
    <property type="match status" value="1"/>
</dbReference>
<sequence>MAGCGVIAGEGFAVPAELDASAWAVVDLGEGTILAAKDPHGRYRPASVIKVLLAQVALRELDLDRTVTATAADEAAEGSRAGLVAGVDYPVRQLLLGLLMNSGNDCGRALERTLGGSAAALDKVNALAAELGATDTRVRDVTGLDAAGQSTSAVDLALFLRAGFADDRYRELSATRLTEMPGDGADLPGFTMSNDNQLLASGFDGALGGKTGYTDDARHTFAGVAERGGRRLGVVLLDSPAAQARPWQQAAALLEAGFAAPGARVGDLDERAAAAAPEPDPAARQWARDHERAREASAASAADRAGARAGLIALGIGAVLGLAGVLTFRAGSRRRRR</sequence>
<dbReference type="GO" id="GO:0009002">
    <property type="term" value="F:serine-type D-Ala-D-Ala carboxypeptidase activity"/>
    <property type="evidence" value="ECO:0007669"/>
    <property type="project" value="InterPro"/>
</dbReference>
<organism evidence="13 14">
    <name type="scientific">Corynebacterium sphenisci DSM 44792</name>
    <dbReference type="NCBI Taxonomy" id="1437874"/>
    <lineage>
        <taxon>Bacteria</taxon>
        <taxon>Bacillati</taxon>
        <taxon>Actinomycetota</taxon>
        <taxon>Actinomycetes</taxon>
        <taxon>Mycobacteriales</taxon>
        <taxon>Corynebacteriaceae</taxon>
        <taxon>Corynebacterium</taxon>
    </lineage>
</organism>
<dbReference type="PANTHER" id="PTHR21581">
    <property type="entry name" value="D-ALANYL-D-ALANINE CARBOXYPEPTIDASE"/>
    <property type="match status" value="1"/>
</dbReference>
<evidence type="ECO:0000256" key="7">
    <source>
        <dbReference type="PIRSR" id="PIRSR618044-1"/>
    </source>
</evidence>
<evidence type="ECO:0000256" key="4">
    <source>
        <dbReference type="ARBA" id="ARBA00022960"/>
    </source>
</evidence>
<dbReference type="AlphaFoldDB" id="A0A1L7CWB5"/>
<dbReference type="PANTHER" id="PTHR21581:SF33">
    <property type="entry name" value="D-ALANYL-D-ALANINE CARBOXYPEPTIDASE DACB"/>
    <property type="match status" value="1"/>
</dbReference>
<dbReference type="InterPro" id="IPR012338">
    <property type="entry name" value="Beta-lactam/transpept-like"/>
</dbReference>
<comment type="similarity">
    <text evidence="1 9">Belongs to the peptidase S11 family.</text>
</comment>
<dbReference type="GO" id="GO:0006508">
    <property type="term" value="P:proteolysis"/>
    <property type="evidence" value="ECO:0007669"/>
    <property type="project" value="InterPro"/>
</dbReference>
<dbReference type="GO" id="GO:0009252">
    <property type="term" value="P:peptidoglycan biosynthetic process"/>
    <property type="evidence" value="ECO:0007669"/>
    <property type="project" value="UniProtKB-KW"/>
</dbReference>
<protein>
    <recommendedName>
        <fullName evidence="12">Peptidase S11 D-alanyl-D-alanine carboxypeptidase A N-terminal domain-containing protein</fullName>
    </recommendedName>
</protein>
<evidence type="ECO:0000256" key="2">
    <source>
        <dbReference type="ARBA" id="ARBA00022729"/>
    </source>
</evidence>
<evidence type="ECO:0000256" key="3">
    <source>
        <dbReference type="ARBA" id="ARBA00022801"/>
    </source>
</evidence>
<feature type="active site" description="Acyl-ester intermediate" evidence="7">
    <location>
        <position position="47"/>
    </location>
</feature>
<keyword evidence="11" id="KW-1133">Transmembrane helix</keyword>
<evidence type="ECO:0000256" key="1">
    <source>
        <dbReference type="ARBA" id="ARBA00007164"/>
    </source>
</evidence>
<proteinExistence type="inferred from homology"/>
<keyword evidence="2" id="KW-0732">Signal</keyword>
<dbReference type="STRING" id="1437874.CSPHI_02380"/>
<evidence type="ECO:0000259" key="12">
    <source>
        <dbReference type="Pfam" id="PF00768"/>
    </source>
</evidence>
<keyword evidence="11" id="KW-0812">Transmembrane</keyword>
<dbReference type="GO" id="GO:0071555">
    <property type="term" value="P:cell wall organization"/>
    <property type="evidence" value="ECO:0007669"/>
    <property type="project" value="UniProtKB-KW"/>
</dbReference>
<dbReference type="PRINTS" id="PR00725">
    <property type="entry name" value="DADACBPTASE1"/>
</dbReference>
<feature type="compositionally biased region" description="Basic and acidic residues" evidence="10">
    <location>
        <begin position="286"/>
        <end position="295"/>
    </location>
</feature>
<feature type="domain" description="Peptidase S11 D-alanyl-D-alanine carboxypeptidase A N-terminal" evidence="12">
    <location>
        <begin position="15"/>
        <end position="239"/>
    </location>
</feature>
<dbReference type="GO" id="GO:0008360">
    <property type="term" value="P:regulation of cell shape"/>
    <property type="evidence" value="ECO:0007669"/>
    <property type="project" value="UniProtKB-KW"/>
</dbReference>
<dbReference type="InterPro" id="IPR001967">
    <property type="entry name" value="Peptidase_S11_N"/>
</dbReference>
<keyword evidence="5" id="KW-0573">Peptidoglycan synthesis</keyword>
<keyword evidence="6" id="KW-0961">Cell wall biogenesis/degradation</keyword>
<evidence type="ECO:0000256" key="9">
    <source>
        <dbReference type="RuleBase" id="RU004016"/>
    </source>
</evidence>
<evidence type="ECO:0000256" key="6">
    <source>
        <dbReference type="ARBA" id="ARBA00023316"/>
    </source>
</evidence>
<evidence type="ECO:0000256" key="10">
    <source>
        <dbReference type="SAM" id="MobiDB-lite"/>
    </source>
</evidence>
<evidence type="ECO:0000256" key="8">
    <source>
        <dbReference type="PIRSR" id="PIRSR618044-2"/>
    </source>
</evidence>
<feature type="active site" description="Proton acceptor" evidence="7">
    <location>
        <position position="50"/>
    </location>
</feature>
<keyword evidence="3" id="KW-0378">Hydrolase</keyword>
<feature type="active site" evidence="7">
    <location>
        <position position="102"/>
    </location>
</feature>
<dbReference type="InterPro" id="IPR018044">
    <property type="entry name" value="Peptidase_S11"/>
</dbReference>
<accession>A0A1L7CWB5</accession>
<dbReference type="KEGG" id="csph:CSPHI_02380"/>
<name>A0A1L7CWB5_9CORY</name>
<feature type="transmembrane region" description="Helical" evidence="11">
    <location>
        <begin position="309"/>
        <end position="328"/>
    </location>
</feature>
<feature type="binding site" evidence="8">
    <location>
        <position position="210"/>
    </location>
    <ligand>
        <name>substrate</name>
    </ligand>
</feature>
<dbReference type="SUPFAM" id="SSF56601">
    <property type="entry name" value="beta-lactamase/transpeptidase-like"/>
    <property type="match status" value="1"/>
</dbReference>
<keyword evidence="14" id="KW-1185">Reference proteome</keyword>
<feature type="region of interest" description="Disordered" evidence="10">
    <location>
        <begin position="270"/>
        <end position="299"/>
    </location>
</feature>
<dbReference type="Pfam" id="PF00768">
    <property type="entry name" value="Peptidase_S11"/>
    <property type="match status" value="1"/>
</dbReference>
<keyword evidence="4" id="KW-0133">Cell shape</keyword>
<keyword evidence="11" id="KW-0472">Membrane</keyword>
<evidence type="ECO:0000313" key="13">
    <source>
        <dbReference type="EMBL" id="APT90107.1"/>
    </source>
</evidence>
<dbReference type="EMBL" id="CP009248">
    <property type="protein sequence ID" value="APT90107.1"/>
    <property type="molecule type" value="Genomic_DNA"/>
</dbReference>
<evidence type="ECO:0000256" key="11">
    <source>
        <dbReference type="SAM" id="Phobius"/>
    </source>
</evidence>
<evidence type="ECO:0000313" key="14">
    <source>
        <dbReference type="Proteomes" id="UP000185469"/>
    </source>
</evidence>
<reference evidence="13 14" key="1">
    <citation type="submission" date="2014-08" db="EMBL/GenBank/DDBJ databases">
        <title>Complete genome sequence of Corynebacterium sphenisci CECT 5990(T) (=DSM 44792(T)), isolated from healthy wild penguins.</title>
        <authorList>
            <person name="Ruckert C."/>
            <person name="Albersmeier A."/>
            <person name="Winkler A."/>
            <person name="Kalinowski J."/>
        </authorList>
    </citation>
    <scope>NUCLEOTIDE SEQUENCE [LARGE SCALE GENOMIC DNA]</scope>
    <source>
        <strain evidence="13 14">DSM 44792</strain>
    </source>
</reference>
<dbReference type="Proteomes" id="UP000185469">
    <property type="component" value="Chromosome"/>
</dbReference>
<evidence type="ECO:0000256" key="5">
    <source>
        <dbReference type="ARBA" id="ARBA00022984"/>
    </source>
</evidence>